<dbReference type="EMBL" id="OA882047">
    <property type="protein sequence ID" value="CAD7272194.1"/>
    <property type="molecule type" value="Genomic_DNA"/>
</dbReference>
<feature type="domain" description="GRAM" evidence="3">
    <location>
        <begin position="55"/>
        <end position="124"/>
    </location>
</feature>
<feature type="compositionally biased region" description="Acidic residues" evidence="1">
    <location>
        <begin position="191"/>
        <end position="200"/>
    </location>
</feature>
<dbReference type="GO" id="GO:0032366">
    <property type="term" value="P:intracellular sterol transport"/>
    <property type="evidence" value="ECO:0007669"/>
    <property type="project" value="TreeGrafter"/>
</dbReference>
<feature type="region of interest" description="Disordered" evidence="1">
    <location>
        <begin position="176"/>
        <end position="265"/>
    </location>
</feature>
<dbReference type="Gene3D" id="2.30.29.30">
    <property type="entry name" value="Pleckstrin-homology domain (PH domain)/Phosphotyrosine-binding domain (PTB)"/>
    <property type="match status" value="1"/>
</dbReference>
<dbReference type="GO" id="GO:0005886">
    <property type="term" value="C:plasma membrane"/>
    <property type="evidence" value="ECO:0007669"/>
    <property type="project" value="TreeGrafter"/>
</dbReference>
<dbReference type="GO" id="GO:0120015">
    <property type="term" value="F:sterol transfer activity"/>
    <property type="evidence" value="ECO:0007669"/>
    <property type="project" value="TreeGrafter"/>
</dbReference>
<dbReference type="InterPro" id="IPR051482">
    <property type="entry name" value="Cholesterol_transport"/>
</dbReference>
<gene>
    <name evidence="4" type="ORF">NMOB1V02_LOCUS138</name>
</gene>
<dbReference type="AlphaFoldDB" id="A0A7R9BDP7"/>
<dbReference type="GO" id="GO:0005789">
    <property type="term" value="C:endoplasmic reticulum membrane"/>
    <property type="evidence" value="ECO:0007669"/>
    <property type="project" value="TreeGrafter"/>
</dbReference>
<organism evidence="4">
    <name type="scientific">Notodromas monacha</name>
    <dbReference type="NCBI Taxonomy" id="399045"/>
    <lineage>
        <taxon>Eukaryota</taxon>
        <taxon>Metazoa</taxon>
        <taxon>Ecdysozoa</taxon>
        <taxon>Arthropoda</taxon>
        <taxon>Crustacea</taxon>
        <taxon>Oligostraca</taxon>
        <taxon>Ostracoda</taxon>
        <taxon>Podocopa</taxon>
        <taxon>Podocopida</taxon>
        <taxon>Cypridocopina</taxon>
        <taxon>Cypridoidea</taxon>
        <taxon>Cyprididae</taxon>
        <taxon>Notodromas</taxon>
    </lineage>
</organism>
<evidence type="ECO:0000259" key="3">
    <source>
        <dbReference type="SMART" id="SM00568"/>
    </source>
</evidence>
<keyword evidence="5" id="KW-1185">Reference proteome</keyword>
<dbReference type="CDD" id="cd13220">
    <property type="entry name" value="PH-GRAM_GRAMDC"/>
    <property type="match status" value="1"/>
</dbReference>
<dbReference type="EMBL" id="CAJPEX010000010">
    <property type="protein sequence ID" value="CAG0912346.1"/>
    <property type="molecule type" value="Genomic_DNA"/>
</dbReference>
<dbReference type="OrthoDB" id="74360at2759"/>
<dbReference type="PANTHER" id="PTHR23319:SF13">
    <property type="entry name" value="GRAM DOMAIN-CONTAINING PROTEIN"/>
    <property type="match status" value="1"/>
</dbReference>
<keyword evidence="2" id="KW-0812">Transmembrane</keyword>
<name>A0A7R9BDP7_9CRUS</name>
<proteinExistence type="predicted"/>
<dbReference type="InterPro" id="IPR011993">
    <property type="entry name" value="PH-like_dom_sf"/>
</dbReference>
<feature type="transmembrane region" description="Helical" evidence="2">
    <location>
        <begin position="311"/>
        <end position="334"/>
    </location>
</feature>
<protein>
    <recommendedName>
        <fullName evidence="3">GRAM domain-containing protein</fullName>
    </recommendedName>
</protein>
<keyword evidence="2" id="KW-1133">Transmembrane helix</keyword>
<dbReference type="GO" id="GO:0032934">
    <property type="term" value="F:sterol binding"/>
    <property type="evidence" value="ECO:0007669"/>
    <property type="project" value="TreeGrafter"/>
</dbReference>
<dbReference type="InterPro" id="IPR004182">
    <property type="entry name" value="GRAM"/>
</dbReference>
<feature type="compositionally biased region" description="Basic residues" evidence="1">
    <location>
        <begin position="253"/>
        <end position="265"/>
    </location>
</feature>
<sequence length="418" mass="45705">MAPPPAEKRRTAWAHQALKTCSFDERALKLLSASSPLITEGPGKDPTDLSHVKSSKYRQRKFLRNFNKQDRLINDFSCALVSDILLQGHLYISENYFAFHSNVFGYITKLLIPLSSVERVTKEKTAKIIPNAVGVVTFTHKYVFGSLLSRDTTFGIMTRVWKQHTPQEPTEAIAIQAPIAEDDSGSGGLNGEEEEEEVNGEDSSSGGGPADLSAAENETTCEPDGVISGTTAPHPDAAAPFRSSSATGMHQHQPLHHSHHIHHHHQHGMIGKSAAFVKGLYSKAMHRGDGDTAPHTGSQGLLASIACVPKITILLSIATILLILLFVAAGFMILRISNVQEQLLMSRAVPRNKMEIYQEVARWQKELHSSLASEVQLTVEKHLSNIAQVRASLDALYTLFPVTGEGLQSTSEPEKTSR</sequence>
<dbReference type="PANTHER" id="PTHR23319">
    <property type="entry name" value="GRAM DOMAIN CONTAINING 1B, ISOFORM E"/>
    <property type="match status" value="1"/>
</dbReference>
<accession>A0A7R9BDP7</accession>
<dbReference type="GO" id="GO:0140268">
    <property type="term" value="C:endoplasmic reticulum-plasma membrane contact site"/>
    <property type="evidence" value="ECO:0007669"/>
    <property type="project" value="TreeGrafter"/>
</dbReference>
<keyword evidence="2" id="KW-0472">Membrane</keyword>
<dbReference type="Proteomes" id="UP000678499">
    <property type="component" value="Unassembled WGS sequence"/>
</dbReference>
<evidence type="ECO:0000256" key="1">
    <source>
        <dbReference type="SAM" id="MobiDB-lite"/>
    </source>
</evidence>
<evidence type="ECO:0000313" key="4">
    <source>
        <dbReference type="EMBL" id="CAD7272194.1"/>
    </source>
</evidence>
<reference evidence="4" key="1">
    <citation type="submission" date="2020-11" db="EMBL/GenBank/DDBJ databases">
        <authorList>
            <person name="Tran Van P."/>
        </authorList>
    </citation>
    <scope>NUCLEOTIDE SEQUENCE</scope>
</reference>
<evidence type="ECO:0000313" key="5">
    <source>
        <dbReference type="Proteomes" id="UP000678499"/>
    </source>
</evidence>
<evidence type="ECO:0000256" key="2">
    <source>
        <dbReference type="SAM" id="Phobius"/>
    </source>
</evidence>
<dbReference type="Pfam" id="PF02893">
    <property type="entry name" value="GRAM"/>
    <property type="match status" value="1"/>
</dbReference>
<dbReference type="SMART" id="SM00568">
    <property type="entry name" value="GRAM"/>
    <property type="match status" value="1"/>
</dbReference>